<dbReference type="Proteomes" id="UP000007519">
    <property type="component" value="Chromosome"/>
</dbReference>
<evidence type="ECO:0008006" key="3">
    <source>
        <dbReference type="Google" id="ProtNLM"/>
    </source>
</evidence>
<dbReference type="EMBL" id="CP002831">
    <property type="protein sequence ID" value="AFC22793.1"/>
    <property type="molecule type" value="Genomic_DNA"/>
</dbReference>
<accession>H6L4B4</accession>
<reference evidence="1 2" key="1">
    <citation type="journal article" date="2012" name="Stand. Genomic Sci.">
        <title>Complete genome sequencing and analysis of Saprospira grandis str. Lewin, a predatory marine bacterium.</title>
        <authorList>
            <person name="Saw J.H."/>
            <person name="Yuryev A."/>
            <person name="Kanbe M."/>
            <person name="Hou S."/>
            <person name="Young A.G."/>
            <person name="Aizawa S."/>
            <person name="Alam M."/>
        </authorList>
    </citation>
    <scope>NUCLEOTIDE SEQUENCE [LARGE SCALE GENOMIC DNA]</scope>
    <source>
        <strain evidence="1 2">Lewin</strain>
    </source>
</reference>
<proteinExistence type="predicted"/>
<sequence>MYAPKKTCFLLLVSGLFFSCQLREPSVDGAKEKLIFLPYNLLMTAVEAENHYVLSTALETNDSTSLKAILQLNEAGDFQEQAQLEVKGSVNAFEVIQGEFYLLTEELNEEESGKPKFLGKPEFLVKYGAKGQLLWRKTLGRQCQERPSFIKRYQDSLCFLASSSTNSYEIQLVNAKGELLRTFNIPKELEAGLDLESRITDLAIGEENNIYLAVSEHYQDRTLTNKFSLLKLNQEGRLEWKKDYPELKSKGCIYEHYLHRISYANGQIVSYNQNLGIITINQKGQIKENRLLQKSQLGCFPLALSVLSDTTYILAYQKAGDFYYNSFGPDEISLPPSKKISGETRDARGRPFIFHFPTENKLLIICPFNAHVQEEPAYIIREIENY</sequence>
<dbReference type="AlphaFoldDB" id="H6L4B4"/>
<protein>
    <recommendedName>
        <fullName evidence="3">Lipoprotein</fullName>
    </recommendedName>
</protein>
<name>H6L4B4_SAPGL</name>
<gene>
    <name evidence="1" type="ordered locus">SGRA_0048</name>
</gene>
<evidence type="ECO:0000313" key="1">
    <source>
        <dbReference type="EMBL" id="AFC22793.1"/>
    </source>
</evidence>
<dbReference type="PROSITE" id="PS51257">
    <property type="entry name" value="PROKAR_LIPOPROTEIN"/>
    <property type="match status" value="1"/>
</dbReference>
<dbReference type="HOGENOM" id="CLU_060315_0_0_10"/>
<evidence type="ECO:0000313" key="2">
    <source>
        <dbReference type="Proteomes" id="UP000007519"/>
    </source>
</evidence>
<dbReference type="STRING" id="984262.SGRA_0048"/>
<organism evidence="1 2">
    <name type="scientific">Saprospira grandis (strain Lewin)</name>
    <dbReference type="NCBI Taxonomy" id="984262"/>
    <lineage>
        <taxon>Bacteria</taxon>
        <taxon>Pseudomonadati</taxon>
        <taxon>Bacteroidota</taxon>
        <taxon>Saprospiria</taxon>
        <taxon>Saprospirales</taxon>
        <taxon>Saprospiraceae</taxon>
        <taxon>Saprospira</taxon>
    </lineage>
</organism>
<dbReference type="KEGG" id="sgn:SGRA_0048"/>
<keyword evidence="2" id="KW-1185">Reference proteome</keyword>
<dbReference type="RefSeq" id="WP_014373045.1">
    <property type="nucleotide sequence ID" value="NC_016940.1"/>
</dbReference>